<dbReference type="AlphaFoldDB" id="A0A0L0SCZ5"/>
<accession>A0A0L0SCZ5</accession>
<keyword evidence="10" id="KW-1133">Transmembrane helix</keyword>
<keyword evidence="11" id="KW-0732">Signal</keyword>
<dbReference type="PROSITE" id="PS51910">
    <property type="entry name" value="GH18_2"/>
    <property type="match status" value="1"/>
</dbReference>
<dbReference type="PANTHER" id="PTHR11177:SF317">
    <property type="entry name" value="CHITINASE 12-RELATED"/>
    <property type="match status" value="1"/>
</dbReference>
<comment type="similarity">
    <text evidence="8">Belongs to the glycosyl hydrolase 18 family.</text>
</comment>
<keyword evidence="3" id="KW-0146">Chitin degradation</keyword>
<comment type="catalytic activity">
    <reaction evidence="1">
        <text>Random endo-hydrolysis of N-acetyl-beta-D-glucosaminide (1-&gt;4)-beta-linkages in chitin and chitodextrins.</text>
        <dbReference type="EC" id="3.2.1.14"/>
    </reaction>
</comment>
<keyword evidence="14" id="KW-1185">Reference proteome</keyword>
<dbReference type="SMART" id="SM00636">
    <property type="entry name" value="Glyco_18"/>
    <property type="match status" value="1"/>
</dbReference>
<reference evidence="14" key="2">
    <citation type="submission" date="2009-11" db="EMBL/GenBank/DDBJ databases">
        <title>The Genome Sequence of Allomyces macrogynus strain ATCC 38327.</title>
        <authorList>
            <consortium name="The Broad Institute Genome Sequencing Platform"/>
            <person name="Russ C."/>
            <person name="Cuomo C."/>
            <person name="Shea T."/>
            <person name="Young S.K."/>
            <person name="Zeng Q."/>
            <person name="Koehrsen M."/>
            <person name="Haas B."/>
            <person name="Borodovsky M."/>
            <person name="Guigo R."/>
            <person name="Alvarado L."/>
            <person name="Berlin A."/>
            <person name="Borenstein D."/>
            <person name="Chen Z."/>
            <person name="Engels R."/>
            <person name="Freedman E."/>
            <person name="Gellesch M."/>
            <person name="Goldberg J."/>
            <person name="Griggs A."/>
            <person name="Gujja S."/>
            <person name="Heiman D."/>
            <person name="Hepburn T."/>
            <person name="Howarth C."/>
            <person name="Jen D."/>
            <person name="Larson L."/>
            <person name="Lewis B."/>
            <person name="Mehta T."/>
            <person name="Park D."/>
            <person name="Pearson M."/>
            <person name="Roberts A."/>
            <person name="Saif S."/>
            <person name="Shenoy N."/>
            <person name="Sisk P."/>
            <person name="Stolte C."/>
            <person name="Sykes S."/>
            <person name="Walk T."/>
            <person name="White J."/>
            <person name="Yandava C."/>
            <person name="Burger G."/>
            <person name="Gray M.W."/>
            <person name="Holland P.W.H."/>
            <person name="King N."/>
            <person name="Lang F.B.F."/>
            <person name="Roger A.J."/>
            <person name="Ruiz-Trillo I."/>
            <person name="Lander E."/>
            <person name="Nusbaum C."/>
        </authorList>
    </citation>
    <scope>NUCLEOTIDE SEQUENCE [LARGE SCALE GENOMIC DNA]</scope>
    <source>
        <strain evidence="14">ATCC 38327</strain>
    </source>
</reference>
<evidence type="ECO:0000256" key="10">
    <source>
        <dbReference type="SAM" id="Phobius"/>
    </source>
</evidence>
<keyword evidence="6" id="KW-0624">Polysaccharide degradation</keyword>
<feature type="compositionally biased region" description="Low complexity" evidence="9">
    <location>
        <begin position="54"/>
        <end position="68"/>
    </location>
</feature>
<evidence type="ECO:0000256" key="5">
    <source>
        <dbReference type="ARBA" id="ARBA00023295"/>
    </source>
</evidence>
<evidence type="ECO:0000256" key="9">
    <source>
        <dbReference type="SAM" id="MobiDB-lite"/>
    </source>
</evidence>
<dbReference type="STRING" id="578462.A0A0L0SCZ5"/>
<evidence type="ECO:0000256" key="6">
    <source>
        <dbReference type="ARBA" id="ARBA00023326"/>
    </source>
</evidence>
<keyword evidence="10" id="KW-0812">Transmembrane</keyword>
<dbReference type="Gene3D" id="3.20.20.80">
    <property type="entry name" value="Glycosidases"/>
    <property type="match status" value="1"/>
</dbReference>
<dbReference type="GO" id="GO:0008843">
    <property type="term" value="F:endochitinase activity"/>
    <property type="evidence" value="ECO:0007669"/>
    <property type="project" value="UniProtKB-EC"/>
</dbReference>
<dbReference type="VEuPathDB" id="FungiDB:AMAG_05681"/>
<dbReference type="GO" id="GO:0000272">
    <property type="term" value="P:polysaccharide catabolic process"/>
    <property type="evidence" value="ECO:0007669"/>
    <property type="project" value="UniProtKB-KW"/>
</dbReference>
<evidence type="ECO:0000313" key="13">
    <source>
        <dbReference type="EMBL" id="KNE60270.1"/>
    </source>
</evidence>
<dbReference type="GO" id="GO:0008061">
    <property type="term" value="F:chitin binding"/>
    <property type="evidence" value="ECO:0007669"/>
    <property type="project" value="InterPro"/>
</dbReference>
<evidence type="ECO:0000313" key="14">
    <source>
        <dbReference type="Proteomes" id="UP000054350"/>
    </source>
</evidence>
<dbReference type="Pfam" id="PF00704">
    <property type="entry name" value="Glyco_hydro_18"/>
    <property type="match status" value="1"/>
</dbReference>
<evidence type="ECO:0000259" key="12">
    <source>
        <dbReference type="PROSITE" id="PS51910"/>
    </source>
</evidence>
<feature type="compositionally biased region" description="Basic and acidic residues" evidence="9">
    <location>
        <begin position="41"/>
        <end position="51"/>
    </location>
</feature>
<feature type="domain" description="GH18" evidence="12">
    <location>
        <begin position="73"/>
        <end position="461"/>
    </location>
</feature>
<dbReference type="eggNOG" id="KOG2806">
    <property type="taxonomic scope" value="Eukaryota"/>
</dbReference>
<gene>
    <name evidence="13" type="ORF">AMAG_05681</name>
</gene>
<evidence type="ECO:0000256" key="11">
    <source>
        <dbReference type="SAM" id="SignalP"/>
    </source>
</evidence>
<protein>
    <recommendedName>
        <fullName evidence="12">GH18 domain-containing protein</fullName>
    </recommendedName>
</protein>
<keyword evidence="4" id="KW-0119">Carbohydrate metabolism</keyword>
<evidence type="ECO:0000256" key="4">
    <source>
        <dbReference type="ARBA" id="ARBA00023277"/>
    </source>
</evidence>
<name>A0A0L0SCZ5_ALLM3</name>
<dbReference type="PANTHER" id="PTHR11177">
    <property type="entry name" value="CHITINASE"/>
    <property type="match status" value="1"/>
</dbReference>
<feature type="signal peptide" evidence="11">
    <location>
        <begin position="1"/>
        <end position="24"/>
    </location>
</feature>
<reference evidence="13 14" key="1">
    <citation type="submission" date="2009-11" db="EMBL/GenBank/DDBJ databases">
        <title>Annotation of Allomyces macrogynus ATCC 38327.</title>
        <authorList>
            <consortium name="The Broad Institute Genome Sequencing Platform"/>
            <person name="Russ C."/>
            <person name="Cuomo C."/>
            <person name="Burger G."/>
            <person name="Gray M.W."/>
            <person name="Holland P.W.H."/>
            <person name="King N."/>
            <person name="Lang F.B.F."/>
            <person name="Roger A.J."/>
            <person name="Ruiz-Trillo I."/>
            <person name="Young S.K."/>
            <person name="Zeng Q."/>
            <person name="Gargeya S."/>
            <person name="Fitzgerald M."/>
            <person name="Haas B."/>
            <person name="Abouelleil A."/>
            <person name="Alvarado L."/>
            <person name="Arachchi H.M."/>
            <person name="Berlin A."/>
            <person name="Chapman S.B."/>
            <person name="Gearin G."/>
            <person name="Goldberg J."/>
            <person name="Griggs A."/>
            <person name="Gujja S."/>
            <person name="Hansen M."/>
            <person name="Heiman D."/>
            <person name="Howarth C."/>
            <person name="Larimer J."/>
            <person name="Lui A."/>
            <person name="MacDonald P.J.P."/>
            <person name="McCowen C."/>
            <person name="Montmayeur A."/>
            <person name="Murphy C."/>
            <person name="Neiman D."/>
            <person name="Pearson M."/>
            <person name="Priest M."/>
            <person name="Roberts A."/>
            <person name="Saif S."/>
            <person name="Shea T."/>
            <person name="Sisk P."/>
            <person name="Stolte C."/>
            <person name="Sykes S."/>
            <person name="Wortman J."/>
            <person name="Nusbaum C."/>
            <person name="Birren B."/>
        </authorList>
    </citation>
    <scope>NUCLEOTIDE SEQUENCE [LARGE SCALE GENOMIC DNA]</scope>
    <source>
        <strain evidence="13 14">ATCC 38327</strain>
    </source>
</reference>
<dbReference type="GO" id="GO:0006032">
    <property type="term" value="P:chitin catabolic process"/>
    <property type="evidence" value="ECO:0007669"/>
    <property type="project" value="UniProtKB-KW"/>
</dbReference>
<dbReference type="OrthoDB" id="76388at2759"/>
<proteinExistence type="inferred from homology"/>
<keyword evidence="2 7" id="KW-0378">Hydrolase</keyword>
<dbReference type="InterPro" id="IPR050314">
    <property type="entry name" value="Glycosyl_Hydrlase_18"/>
</dbReference>
<feature type="transmembrane region" description="Helical" evidence="10">
    <location>
        <begin position="542"/>
        <end position="561"/>
    </location>
</feature>
<sequence length="562" mass="60528">MARLSMTAVVVVLLAAMLAMAVVATPQKSSPSPSPSPAPAAKKDDAKKDDDNNNDSSSSSSPAPAASKGGKNLVFSYYYYQETGVKPWQIPGQQISHLVWSFANIWKDGTITLEGPSNTPAGKLNIKQSTQRTFGHSDTKCNCTGSCLKGELYQMFLLKQQYPHMKLILSVGGWIWSDNFSDAFASSSGRTQAVKSATSLMETYGFDGLDIDWEFPATKKDDNPTFTYRNDDHVNFASFLEEAKYTWNKGGHKDWELTAALTGFVFAGSKDAWARIANALDYGLVMAYEYQHNQDRTRSGGALQAGPGDSADEIKNTVDSGLKSFVASGFPKSKLVMGIPLYGIGWSNIPPSGPFRDNIQGFGYSVKNAATTTPTAYNALMTQFLRNTKGWTSTNDKARVTNVYYNGSTVWFMDTPDTVKEKAKYAASNGYGGLMLWNSNQDLLDNATSLINAINSVYPVSTSPIRTNKYCMDQSRYCNLHCDYVPAPDTLDNKTLADSGSNGAVVGNGPLIDPLATAEGATPGKLRDYSADNGAQTAAHTGMSTVVAAVIALLGAVLVAMA</sequence>
<dbReference type="Proteomes" id="UP000054350">
    <property type="component" value="Unassembled WGS sequence"/>
</dbReference>
<evidence type="ECO:0000256" key="2">
    <source>
        <dbReference type="ARBA" id="ARBA00022801"/>
    </source>
</evidence>
<evidence type="ECO:0000256" key="7">
    <source>
        <dbReference type="RuleBase" id="RU000489"/>
    </source>
</evidence>
<feature type="chain" id="PRO_5005547762" description="GH18 domain-containing protein" evidence="11">
    <location>
        <begin position="25"/>
        <end position="562"/>
    </location>
</feature>
<dbReference type="InterPro" id="IPR001223">
    <property type="entry name" value="Glyco_hydro18_cat"/>
</dbReference>
<evidence type="ECO:0000256" key="1">
    <source>
        <dbReference type="ARBA" id="ARBA00000822"/>
    </source>
</evidence>
<dbReference type="Gene3D" id="3.10.50.10">
    <property type="match status" value="1"/>
</dbReference>
<dbReference type="EMBL" id="GG745336">
    <property type="protein sequence ID" value="KNE60270.1"/>
    <property type="molecule type" value="Genomic_DNA"/>
</dbReference>
<evidence type="ECO:0000256" key="8">
    <source>
        <dbReference type="RuleBase" id="RU004453"/>
    </source>
</evidence>
<dbReference type="InterPro" id="IPR011583">
    <property type="entry name" value="Chitinase_II/V-like_cat"/>
</dbReference>
<dbReference type="InterPro" id="IPR001579">
    <property type="entry name" value="Glyco_hydro_18_chit_AS"/>
</dbReference>
<evidence type="ECO:0000256" key="3">
    <source>
        <dbReference type="ARBA" id="ARBA00023024"/>
    </source>
</evidence>
<dbReference type="PROSITE" id="PS01095">
    <property type="entry name" value="GH18_1"/>
    <property type="match status" value="1"/>
</dbReference>
<keyword evidence="5 7" id="KW-0326">Glycosidase</keyword>
<dbReference type="InterPro" id="IPR017853">
    <property type="entry name" value="GH"/>
</dbReference>
<organism evidence="13 14">
    <name type="scientific">Allomyces macrogynus (strain ATCC 38327)</name>
    <name type="common">Allomyces javanicus var. macrogynus</name>
    <dbReference type="NCBI Taxonomy" id="578462"/>
    <lineage>
        <taxon>Eukaryota</taxon>
        <taxon>Fungi</taxon>
        <taxon>Fungi incertae sedis</taxon>
        <taxon>Blastocladiomycota</taxon>
        <taxon>Blastocladiomycetes</taxon>
        <taxon>Blastocladiales</taxon>
        <taxon>Blastocladiaceae</taxon>
        <taxon>Allomyces</taxon>
    </lineage>
</organism>
<feature type="region of interest" description="Disordered" evidence="9">
    <location>
        <begin position="25"/>
        <end position="68"/>
    </location>
</feature>
<dbReference type="InterPro" id="IPR029070">
    <property type="entry name" value="Chitinase_insertion_sf"/>
</dbReference>
<keyword evidence="10" id="KW-0472">Membrane</keyword>
<dbReference type="SUPFAM" id="SSF51445">
    <property type="entry name" value="(Trans)glycosidases"/>
    <property type="match status" value="1"/>
</dbReference>